<accession>A0A1F6M755</accession>
<evidence type="ECO:0000256" key="2">
    <source>
        <dbReference type="ARBA" id="ARBA00023277"/>
    </source>
</evidence>
<dbReference type="Gene3D" id="3.20.20.80">
    <property type="entry name" value="Glycosidases"/>
    <property type="match status" value="1"/>
</dbReference>
<comment type="caution">
    <text evidence="5">The sequence shown here is derived from an EMBL/GenBank/DDBJ whole genome shotgun (WGS) entry which is preliminary data.</text>
</comment>
<keyword evidence="3" id="KW-0624">Polysaccharide degradation</keyword>
<gene>
    <name evidence="5" type="ORF">A3J66_02690</name>
</gene>
<dbReference type="InterPro" id="IPR001000">
    <property type="entry name" value="GH10_dom"/>
</dbReference>
<dbReference type="EMBL" id="MFQB01000033">
    <property type="protein sequence ID" value="OGH67446.1"/>
    <property type="molecule type" value="Genomic_DNA"/>
</dbReference>
<evidence type="ECO:0000313" key="5">
    <source>
        <dbReference type="EMBL" id="OGH67446.1"/>
    </source>
</evidence>
<keyword evidence="1" id="KW-0378">Hydrolase</keyword>
<name>A0A1F6M755_9BACT</name>
<dbReference type="GO" id="GO:0000272">
    <property type="term" value="P:polysaccharide catabolic process"/>
    <property type="evidence" value="ECO:0007669"/>
    <property type="project" value="UniProtKB-KW"/>
</dbReference>
<sequence>MKKRMILLIFFLVLLVVYGSMWLFSIKKYPVEYGISFSQTHAEFLGLDWRETYRATLDELHPKYIRIAAAWNSIERERGVFNFADVDWQMDEAAKRGIKVTMVVGQKAPRWPECHVPAWHTATGDPAQKDLFNYVGMIVERYKKHAALERWQVENEPFIGFAFGDCLGYDRSVVDEEIKLVRNLDSGHPVVLTDSGELGRWMKASRAGDFFGTTLYRVVRTPRGHVIKYDFMPAAFYRWKAKILGIPMEKFFVAELQAEPWFMSGDPMSTPLEEQEKTMNPDRLVKHLNYTERIGVSRAYLWGVEWWYFMKEKMGDERYWEIIQDKLAEKG</sequence>
<evidence type="ECO:0000313" key="6">
    <source>
        <dbReference type="Proteomes" id="UP000176282"/>
    </source>
</evidence>
<protein>
    <recommendedName>
        <fullName evidence="4">GH10 domain-containing protein</fullName>
    </recommendedName>
</protein>
<dbReference type="AlphaFoldDB" id="A0A1F6M755"/>
<dbReference type="GO" id="GO:0004553">
    <property type="term" value="F:hydrolase activity, hydrolyzing O-glycosyl compounds"/>
    <property type="evidence" value="ECO:0007669"/>
    <property type="project" value="InterPro"/>
</dbReference>
<reference evidence="5 6" key="1">
    <citation type="journal article" date="2016" name="Nat. Commun.">
        <title>Thousands of microbial genomes shed light on interconnected biogeochemical processes in an aquifer system.</title>
        <authorList>
            <person name="Anantharaman K."/>
            <person name="Brown C.T."/>
            <person name="Hug L.A."/>
            <person name="Sharon I."/>
            <person name="Castelle C.J."/>
            <person name="Probst A.J."/>
            <person name="Thomas B.C."/>
            <person name="Singh A."/>
            <person name="Wilkins M.J."/>
            <person name="Karaoz U."/>
            <person name="Brodie E.L."/>
            <person name="Williams K.H."/>
            <person name="Hubbard S.S."/>
            <person name="Banfield J.F."/>
        </authorList>
    </citation>
    <scope>NUCLEOTIDE SEQUENCE [LARGE SCALE GENOMIC DNA]</scope>
</reference>
<dbReference type="InterPro" id="IPR017853">
    <property type="entry name" value="GH"/>
</dbReference>
<organism evidence="5 6">
    <name type="scientific">Candidatus Magasanikbacteria bacterium RIFCSPHIGHO2_02_FULL_47_14</name>
    <dbReference type="NCBI Taxonomy" id="1798680"/>
    <lineage>
        <taxon>Bacteria</taxon>
        <taxon>Candidatus Magasanikiibacteriota</taxon>
    </lineage>
</organism>
<feature type="domain" description="GH10" evidence="4">
    <location>
        <begin position="71"/>
        <end position="158"/>
    </location>
</feature>
<evidence type="ECO:0000259" key="4">
    <source>
        <dbReference type="Pfam" id="PF00331"/>
    </source>
</evidence>
<keyword evidence="2" id="KW-0119">Carbohydrate metabolism</keyword>
<evidence type="ECO:0000256" key="3">
    <source>
        <dbReference type="ARBA" id="ARBA00023326"/>
    </source>
</evidence>
<dbReference type="SUPFAM" id="SSF51445">
    <property type="entry name" value="(Trans)glycosidases"/>
    <property type="match status" value="1"/>
</dbReference>
<evidence type="ECO:0000256" key="1">
    <source>
        <dbReference type="ARBA" id="ARBA00022801"/>
    </source>
</evidence>
<dbReference type="Proteomes" id="UP000176282">
    <property type="component" value="Unassembled WGS sequence"/>
</dbReference>
<proteinExistence type="predicted"/>
<dbReference type="STRING" id="1798680.A3J66_02690"/>
<dbReference type="Pfam" id="PF00331">
    <property type="entry name" value="Glyco_hydro_10"/>
    <property type="match status" value="1"/>
</dbReference>